<gene>
    <name evidence="2" type="ORF">SEMRO_794_G203350.1</name>
</gene>
<feature type="compositionally biased region" description="Basic residues" evidence="1">
    <location>
        <begin position="9"/>
        <end position="26"/>
    </location>
</feature>
<dbReference type="SUPFAM" id="SSF54427">
    <property type="entry name" value="NTF2-like"/>
    <property type="match status" value="1"/>
</dbReference>
<evidence type="ECO:0000256" key="1">
    <source>
        <dbReference type="SAM" id="MobiDB-lite"/>
    </source>
</evidence>
<dbReference type="EMBL" id="CAICTM010000793">
    <property type="protein sequence ID" value="CAB9516591.1"/>
    <property type="molecule type" value="Genomic_DNA"/>
</dbReference>
<comment type="caution">
    <text evidence="2">The sequence shown here is derived from an EMBL/GenBank/DDBJ whole genome shotgun (WGS) entry which is preliminary data.</text>
</comment>
<dbReference type="Proteomes" id="UP001153069">
    <property type="component" value="Unassembled WGS sequence"/>
</dbReference>
<accession>A0A9N8E8B2</accession>
<evidence type="ECO:0000313" key="2">
    <source>
        <dbReference type="EMBL" id="CAB9516591.1"/>
    </source>
</evidence>
<reference evidence="2" key="1">
    <citation type="submission" date="2020-06" db="EMBL/GenBank/DDBJ databases">
        <authorList>
            <consortium name="Plant Systems Biology data submission"/>
        </authorList>
    </citation>
    <scope>NUCLEOTIDE SEQUENCE</scope>
    <source>
        <strain evidence="2">D6</strain>
    </source>
</reference>
<proteinExistence type="predicted"/>
<keyword evidence="3" id="KW-1185">Reference proteome</keyword>
<dbReference type="AlphaFoldDB" id="A0A9N8E8B2"/>
<organism evidence="2 3">
    <name type="scientific">Seminavis robusta</name>
    <dbReference type="NCBI Taxonomy" id="568900"/>
    <lineage>
        <taxon>Eukaryota</taxon>
        <taxon>Sar</taxon>
        <taxon>Stramenopiles</taxon>
        <taxon>Ochrophyta</taxon>
        <taxon>Bacillariophyta</taxon>
        <taxon>Bacillariophyceae</taxon>
        <taxon>Bacillariophycidae</taxon>
        <taxon>Naviculales</taxon>
        <taxon>Naviculaceae</taxon>
        <taxon>Seminavis</taxon>
    </lineage>
</organism>
<name>A0A9N8E8B2_9STRA</name>
<sequence length="219" mass="24163">MGFLSSIFKKTKKTKSSSSKQKKRRSTKTDPTEAAATASLLSIGSEHSETVLAQEDPIPSNASEELRVVREWIRAKDEHNIEKMQELTGEGCFFTFTDSETEMPASEFYGAVNETIQSFPDIHFFWKSMKVQGPSTNKSKAGMVVVVNDYYGIGKHTGKAYGFGPYPPVEPTGKTVRDENIEFTFTVSDGKIVDATIYAFGELVGPPGFYTKIGGVILF</sequence>
<dbReference type="InterPro" id="IPR032710">
    <property type="entry name" value="NTF2-like_dom_sf"/>
</dbReference>
<dbReference type="Gene3D" id="3.10.450.50">
    <property type="match status" value="1"/>
</dbReference>
<dbReference type="OrthoDB" id="10542774at2759"/>
<feature type="region of interest" description="Disordered" evidence="1">
    <location>
        <begin position="1"/>
        <end position="35"/>
    </location>
</feature>
<protein>
    <submittedName>
        <fullName evidence="2">Uncharacterized protein</fullName>
    </submittedName>
</protein>
<evidence type="ECO:0000313" key="3">
    <source>
        <dbReference type="Proteomes" id="UP001153069"/>
    </source>
</evidence>